<dbReference type="InterPro" id="IPR004089">
    <property type="entry name" value="MCPsignal_dom"/>
</dbReference>
<keyword evidence="10" id="KW-1185">Reference proteome</keyword>
<dbReference type="CDD" id="cd06225">
    <property type="entry name" value="HAMP"/>
    <property type="match status" value="1"/>
</dbReference>
<dbReference type="Gene3D" id="1.10.287.950">
    <property type="entry name" value="Methyl-accepting chemotaxis protein"/>
    <property type="match status" value="1"/>
</dbReference>
<dbReference type="GO" id="GO:0016020">
    <property type="term" value="C:membrane"/>
    <property type="evidence" value="ECO:0007669"/>
    <property type="project" value="InterPro"/>
</dbReference>
<dbReference type="GO" id="GO:0007165">
    <property type="term" value="P:signal transduction"/>
    <property type="evidence" value="ECO:0007669"/>
    <property type="project" value="UniProtKB-KW"/>
</dbReference>
<dbReference type="RefSeq" id="WP_091122745.1">
    <property type="nucleotide sequence ID" value="NZ_FOLB01000005.1"/>
</dbReference>
<protein>
    <submittedName>
        <fullName evidence="9">Methyl-accepting chemotaxis protein</fullName>
    </submittedName>
</protein>
<keyword evidence="6" id="KW-0472">Membrane</keyword>
<evidence type="ECO:0000313" key="9">
    <source>
        <dbReference type="EMBL" id="SFC34088.1"/>
    </source>
</evidence>
<dbReference type="AlphaFoldDB" id="A0A1I1IIR2"/>
<evidence type="ECO:0000256" key="4">
    <source>
        <dbReference type="ARBA" id="ARBA00029447"/>
    </source>
</evidence>
<accession>A0A1I1IIR2</accession>
<keyword evidence="3 5" id="KW-0807">Transducer</keyword>
<dbReference type="EMBL" id="FOLB01000005">
    <property type="protein sequence ID" value="SFC34088.1"/>
    <property type="molecule type" value="Genomic_DNA"/>
</dbReference>
<keyword evidence="1 6" id="KW-0812">Transmembrane</keyword>
<feature type="transmembrane region" description="Helical" evidence="6">
    <location>
        <begin position="206"/>
        <end position="226"/>
    </location>
</feature>
<dbReference type="Pfam" id="PF00015">
    <property type="entry name" value="MCPsignal"/>
    <property type="match status" value="1"/>
</dbReference>
<evidence type="ECO:0000313" key="10">
    <source>
        <dbReference type="Proteomes" id="UP000198832"/>
    </source>
</evidence>
<evidence type="ECO:0000256" key="2">
    <source>
        <dbReference type="ARBA" id="ARBA00022989"/>
    </source>
</evidence>
<organism evidence="9 10">
    <name type="scientific">Nocardioides terrae</name>
    <dbReference type="NCBI Taxonomy" id="574651"/>
    <lineage>
        <taxon>Bacteria</taxon>
        <taxon>Bacillati</taxon>
        <taxon>Actinomycetota</taxon>
        <taxon>Actinomycetes</taxon>
        <taxon>Propionibacteriales</taxon>
        <taxon>Nocardioidaceae</taxon>
        <taxon>Nocardioides</taxon>
    </lineage>
</organism>
<dbReference type="PROSITE" id="PS50885">
    <property type="entry name" value="HAMP"/>
    <property type="match status" value="1"/>
</dbReference>
<dbReference type="SMART" id="SM00283">
    <property type="entry name" value="MA"/>
    <property type="match status" value="1"/>
</dbReference>
<evidence type="ECO:0000256" key="6">
    <source>
        <dbReference type="SAM" id="Phobius"/>
    </source>
</evidence>
<proteinExistence type="inferred from homology"/>
<evidence type="ECO:0000256" key="1">
    <source>
        <dbReference type="ARBA" id="ARBA00022692"/>
    </source>
</evidence>
<dbReference type="Pfam" id="PF00672">
    <property type="entry name" value="HAMP"/>
    <property type="match status" value="1"/>
</dbReference>
<feature type="domain" description="HAMP" evidence="8">
    <location>
        <begin position="227"/>
        <end position="279"/>
    </location>
</feature>
<keyword evidence="2 6" id="KW-1133">Transmembrane helix</keyword>
<dbReference type="PANTHER" id="PTHR32089">
    <property type="entry name" value="METHYL-ACCEPTING CHEMOTAXIS PROTEIN MCPB"/>
    <property type="match status" value="1"/>
</dbReference>
<dbReference type="PANTHER" id="PTHR32089:SF112">
    <property type="entry name" value="LYSOZYME-LIKE PROTEIN-RELATED"/>
    <property type="match status" value="1"/>
</dbReference>
<dbReference type="SUPFAM" id="SSF58104">
    <property type="entry name" value="Methyl-accepting chemotaxis protein (MCP) signaling domain"/>
    <property type="match status" value="1"/>
</dbReference>
<name>A0A1I1IIR2_9ACTN</name>
<dbReference type="STRING" id="574651.SAMN04487968_105240"/>
<evidence type="ECO:0000256" key="5">
    <source>
        <dbReference type="PROSITE-ProRule" id="PRU00284"/>
    </source>
</evidence>
<dbReference type="InterPro" id="IPR003660">
    <property type="entry name" value="HAMP_dom"/>
</dbReference>
<evidence type="ECO:0000256" key="3">
    <source>
        <dbReference type="ARBA" id="ARBA00023224"/>
    </source>
</evidence>
<evidence type="ECO:0000259" key="8">
    <source>
        <dbReference type="PROSITE" id="PS50885"/>
    </source>
</evidence>
<evidence type="ECO:0000259" key="7">
    <source>
        <dbReference type="PROSITE" id="PS50111"/>
    </source>
</evidence>
<dbReference type="OrthoDB" id="8667074at2"/>
<sequence>MPTSAPRLRNHSISVRLGGVFVLCGALIGAAFAADTVTQHRADRTDAKIVKIQQAQQIADDLLIRINDITGWQGLYLADAAAYGIAKGMSADDYNIQGFATSRKGIEKMYADMDRSVMTAAERKVIDRTEANFQQFFDADAALRVDLQQHGLRALAGVMDSINGGTAGEAWSATYDAAADYRKLIDKRLATMKKTQASDLSTGRHIVQLTLLLAVLLTVALLVLVARSIIRPVRRLVDVVQVAATGRLDVRAEDEGRDEVSQMGAALNGLLDGLATSMRDLDAEARSLSAASERLTGVSDQMSQSAASSANQAQLVAESADLVSSNVHTVAKGTEEMAASIQEIARSAAEAAGTAAQAVGAAEATSVTIARLGSSSAQIGDVVKLITSIAEQTNLLALNATIEAARAGETGKGFAVVANEVKELASKTARATEDISRQIEAIQADTGQAVTAINEISEVIGHINASQTTIASAVEQQTATTNHMGRNVGQAASGSSNIAEAVSGVAKAANESHAAAGSTSEAAVELARTAGTMQALVGRFSY</sequence>
<feature type="domain" description="Methyl-accepting transducer" evidence="7">
    <location>
        <begin position="284"/>
        <end position="520"/>
    </location>
</feature>
<gene>
    <name evidence="9" type="ORF">SAMN04487968_105240</name>
</gene>
<dbReference type="PROSITE" id="PS50111">
    <property type="entry name" value="CHEMOTAXIS_TRANSDUC_2"/>
    <property type="match status" value="1"/>
</dbReference>
<dbReference type="SMART" id="SM00304">
    <property type="entry name" value="HAMP"/>
    <property type="match status" value="1"/>
</dbReference>
<dbReference type="Proteomes" id="UP000198832">
    <property type="component" value="Unassembled WGS sequence"/>
</dbReference>
<reference evidence="9 10" key="1">
    <citation type="submission" date="2016-10" db="EMBL/GenBank/DDBJ databases">
        <authorList>
            <person name="de Groot N.N."/>
        </authorList>
    </citation>
    <scope>NUCLEOTIDE SEQUENCE [LARGE SCALE GENOMIC DNA]</scope>
    <source>
        <strain evidence="9 10">CGMCC 1.7056</strain>
    </source>
</reference>
<comment type="similarity">
    <text evidence="4">Belongs to the methyl-accepting chemotaxis (MCP) protein family.</text>
</comment>